<evidence type="ECO:0000313" key="1">
    <source>
        <dbReference type="EMBL" id="KAI7982852.1"/>
    </source>
</evidence>
<gene>
    <name evidence="1" type="ORF">LOK49_LG15G01044</name>
</gene>
<proteinExistence type="predicted"/>
<name>A0ACC0F3F8_9ERIC</name>
<evidence type="ECO:0000313" key="2">
    <source>
        <dbReference type="Proteomes" id="UP001060215"/>
    </source>
</evidence>
<keyword evidence="2" id="KW-1185">Reference proteome</keyword>
<organism evidence="1 2">
    <name type="scientific">Camellia lanceoleosa</name>
    <dbReference type="NCBI Taxonomy" id="1840588"/>
    <lineage>
        <taxon>Eukaryota</taxon>
        <taxon>Viridiplantae</taxon>
        <taxon>Streptophyta</taxon>
        <taxon>Embryophyta</taxon>
        <taxon>Tracheophyta</taxon>
        <taxon>Spermatophyta</taxon>
        <taxon>Magnoliopsida</taxon>
        <taxon>eudicotyledons</taxon>
        <taxon>Gunneridae</taxon>
        <taxon>Pentapetalae</taxon>
        <taxon>asterids</taxon>
        <taxon>Ericales</taxon>
        <taxon>Theaceae</taxon>
        <taxon>Camellia</taxon>
    </lineage>
</organism>
<comment type="caution">
    <text evidence="1">The sequence shown here is derived from an EMBL/GenBank/DDBJ whole genome shotgun (WGS) entry which is preliminary data.</text>
</comment>
<dbReference type="EMBL" id="CM045768">
    <property type="protein sequence ID" value="KAI7982852.1"/>
    <property type="molecule type" value="Genomic_DNA"/>
</dbReference>
<sequence length="147" mass="16204">MGSSLSCLCPHSPNHQSTEREVLVMKQGGKLIRFANGIPVKHVLATYPNHKVILCRSDHRLVLSDSHRLSSNRLYFLLLEGLAECDATYESLVRAAASKGMVISKEVDKGVVDQKMSIDDFGCKNSPWRPTLQTIPEAPSPPLHANV</sequence>
<accession>A0ACC0F3F8</accession>
<reference evidence="1 2" key="1">
    <citation type="journal article" date="2022" name="Plant J.">
        <title>Chromosome-level genome of Camellia lanceoleosa provides a valuable resource for understanding genome evolution and self-incompatibility.</title>
        <authorList>
            <person name="Gong W."/>
            <person name="Xiao S."/>
            <person name="Wang L."/>
            <person name="Liao Z."/>
            <person name="Chang Y."/>
            <person name="Mo W."/>
            <person name="Hu G."/>
            <person name="Li W."/>
            <person name="Zhao G."/>
            <person name="Zhu H."/>
            <person name="Hu X."/>
            <person name="Ji K."/>
            <person name="Xiang X."/>
            <person name="Song Q."/>
            <person name="Yuan D."/>
            <person name="Jin S."/>
            <person name="Zhang L."/>
        </authorList>
    </citation>
    <scope>NUCLEOTIDE SEQUENCE [LARGE SCALE GENOMIC DNA]</scope>
    <source>
        <strain evidence="1">SQ_2022a</strain>
    </source>
</reference>
<protein>
    <submittedName>
        <fullName evidence="1">Uncharacterized protein</fullName>
    </submittedName>
</protein>
<dbReference type="Proteomes" id="UP001060215">
    <property type="component" value="Chromosome 11"/>
</dbReference>